<dbReference type="EMBL" id="VLLB01000013">
    <property type="protein sequence ID" value="TWI60917.1"/>
    <property type="molecule type" value="Genomic_DNA"/>
</dbReference>
<protein>
    <recommendedName>
        <fullName evidence="2">DUF4350 domain-containing protein</fullName>
    </recommendedName>
</protein>
<feature type="domain" description="DUF4350" evidence="2">
    <location>
        <begin position="43"/>
        <end position="265"/>
    </location>
</feature>
<evidence type="ECO:0000313" key="4">
    <source>
        <dbReference type="Proteomes" id="UP000318431"/>
    </source>
</evidence>
<feature type="compositionally biased region" description="Acidic residues" evidence="1">
    <location>
        <begin position="166"/>
        <end position="183"/>
    </location>
</feature>
<reference evidence="3 4" key="1">
    <citation type="journal article" date="2015" name="Stand. Genomic Sci.">
        <title>Genomic Encyclopedia of Bacterial and Archaeal Type Strains, Phase III: the genomes of soil and plant-associated and newly described type strains.</title>
        <authorList>
            <person name="Whitman W.B."/>
            <person name="Woyke T."/>
            <person name="Klenk H.P."/>
            <person name="Zhou Y."/>
            <person name="Lilburn T.G."/>
            <person name="Beck B.J."/>
            <person name="De Vos P."/>
            <person name="Vandamme P."/>
            <person name="Eisen J.A."/>
            <person name="Garrity G."/>
            <person name="Hugenholtz P."/>
            <person name="Kyrpides N.C."/>
        </authorList>
    </citation>
    <scope>NUCLEOTIDE SEQUENCE [LARGE SCALE GENOMIC DNA]</scope>
    <source>
        <strain evidence="3 4">CGMCC 1.10822</strain>
    </source>
</reference>
<dbReference type="RefSeq" id="WP_145652959.1">
    <property type="nucleotide sequence ID" value="NZ_VLLB01000013.1"/>
</dbReference>
<feature type="region of interest" description="Disordered" evidence="1">
    <location>
        <begin position="147"/>
        <end position="190"/>
    </location>
</feature>
<dbReference type="InterPro" id="IPR025646">
    <property type="entry name" value="DUF4350"/>
</dbReference>
<sequence length="430" mass="47851">MSTRLKWLLACLAAVLLAAGATWLWHAAFEKRVRAVPEESEAARDNPRLAATRLLQRHGHPVAAAEVLGSRLLARLPAGMLVLPARTAIDRKQAAPLLDWVRRGNTLVVQPAWIARPPKDGVLPGKAADPDADPIGGRYGVALAARTRQDDTCRADESEVRRALQDQEDEEEEAEEEKEEDAEERPVRPQSRLVCVTPPGTRYPLELDRPFEVLQPEGRTRPLWGDTYGLGVQVYAEGRGRVVLVAQDYFSHNVLRQHDHGELLLVLARLAGPATQVTFVQSGQRQTWTGELWERFWPALCAAAALVLLWAWSAARRFGPTLPAPAGGSGQPRRALLEHVDASGRWLWSVPGGRALLLAAVRTAVEARLRRHAPELLHLDRAERLRQLADRTALPRADLERALHGEPARRAADFTRQISTLQRLRAHHER</sequence>
<proteinExistence type="predicted"/>
<evidence type="ECO:0000259" key="2">
    <source>
        <dbReference type="Pfam" id="PF14258"/>
    </source>
</evidence>
<evidence type="ECO:0000313" key="3">
    <source>
        <dbReference type="EMBL" id="TWI60917.1"/>
    </source>
</evidence>
<accession>A0A562QVX8</accession>
<dbReference type="Pfam" id="PF14258">
    <property type="entry name" value="DUF4350"/>
    <property type="match status" value="1"/>
</dbReference>
<dbReference type="AlphaFoldDB" id="A0A562QVX8"/>
<evidence type="ECO:0000256" key="1">
    <source>
        <dbReference type="SAM" id="MobiDB-lite"/>
    </source>
</evidence>
<organism evidence="3 4">
    <name type="scientific">Pseudoduganella lurida</name>
    <dbReference type="NCBI Taxonomy" id="1036180"/>
    <lineage>
        <taxon>Bacteria</taxon>
        <taxon>Pseudomonadati</taxon>
        <taxon>Pseudomonadota</taxon>
        <taxon>Betaproteobacteria</taxon>
        <taxon>Burkholderiales</taxon>
        <taxon>Oxalobacteraceae</taxon>
        <taxon>Telluria group</taxon>
        <taxon>Pseudoduganella</taxon>
    </lineage>
</organism>
<keyword evidence="4" id="KW-1185">Reference proteome</keyword>
<gene>
    <name evidence="3" type="ORF">IP91_04881</name>
</gene>
<name>A0A562QVX8_9BURK</name>
<dbReference type="Proteomes" id="UP000318431">
    <property type="component" value="Unassembled WGS sequence"/>
</dbReference>
<dbReference type="OrthoDB" id="8753497at2"/>
<comment type="caution">
    <text evidence="3">The sequence shown here is derived from an EMBL/GenBank/DDBJ whole genome shotgun (WGS) entry which is preliminary data.</text>
</comment>
<feature type="compositionally biased region" description="Basic and acidic residues" evidence="1">
    <location>
        <begin position="147"/>
        <end position="165"/>
    </location>
</feature>